<reference evidence="9 10" key="1">
    <citation type="submission" date="2016-11" db="EMBL/GenBank/DDBJ databases">
        <title>Comparative genomics of Bartonella apis.</title>
        <authorList>
            <person name="Engel P."/>
        </authorList>
    </citation>
    <scope>NUCLEOTIDE SEQUENCE [LARGE SCALE GENOMIC DNA]</scope>
    <source>
        <strain evidence="9 10">BBC0122</strain>
    </source>
</reference>
<dbReference type="InterPro" id="IPR003423">
    <property type="entry name" value="OMP_efflux"/>
</dbReference>
<gene>
    <name evidence="9" type="ORF">BBC0122_018550</name>
</gene>
<name>A0A1U9MJU5_9HYPH</name>
<comment type="similarity">
    <text evidence="2">Belongs to the outer membrane factor (OMF) (TC 1.B.17) family.</text>
</comment>
<sequence length="515" mass="57779">MTKSRLTGIIFILSLGMTIPYVHADDLIPIERVPIPIFKPQISPAAAQSSQGSLSRNNVPATSQATTNENQQVEMTVADVVFLSIRNNRTIKSSYINRISQKFDLRVAEDRFTPQFSIDGSLSRQRIAGVHTNLYDISPGVNMITPLGTTFDFAWNVSGSSSDNYNTLDNNIDMSISQPLLRGAGVTVNMAPVNVARLQEKINKLHLKTTVSETIGQAILAHRDLLQAQEELRLANEAVIRGQETLQQNRSLIAAGRMAEVDAVQTEADLENQKLRVLQAQQTIEDRRLNLLDILNLDLSTPLVAKEEFKLKKIPIDLRKLFDTALLNREDYQSQLYVIDQNKLNVKVAENQQLWDISLFAQGTYGTQKQTDLPDTRTRNGKVGIQLSIPLNDLTIKQQLVQADTTTRTSELQLDIIKSGIERQIRTSATEVKIYWQQAKTAQTSLDLARRALEVEKTKLNAGRSSTFEVRSMEQNLRDAETQLVNARINYLNALTRLDLQLGTTLETWQVSLND</sequence>
<dbReference type="GO" id="GO:0015288">
    <property type="term" value="F:porin activity"/>
    <property type="evidence" value="ECO:0007669"/>
    <property type="project" value="TreeGrafter"/>
</dbReference>
<dbReference type="PANTHER" id="PTHR30026:SF20">
    <property type="entry name" value="OUTER MEMBRANE PROTEIN TOLC"/>
    <property type="match status" value="1"/>
</dbReference>
<organism evidence="9 10">
    <name type="scientific">Bartonella choladocola</name>
    <dbReference type="NCBI Taxonomy" id="2750995"/>
    <lineage>
        <taxon>Bacteria</taxon>
        <taxon>Pseudomonadati</taxon>
        <taxon>Pseudomonadota</taxon>
        <taxon>Alphaproteobacteria</taxon>
        <taxon>Hyphomicrobiales</taxon>
        <taxon>Bartonellaceae</taxon>
        <taxon>Bartonella</taxon>
    </lineage>
</organism>
<evidence type="ECO:0000313" key="9">
    <source>
        <dbReference type="EMBL" id="AQT47952.1"/>
    </source>
</evidence>
<keyword evidence="6" id="KW-0472">Membrane</keyword>
<evidence type="ECO:0000256" key="6">
    <source>
        <dbReference type="ARBA" id="ARBA00023136"/>
    </source>
</evidence>
<evidence type="ECO:0000256" key="2">
    <source>
        <dbReference type="ARBA" id="ARBA00007613"/>
    </source>
</evidence>
<evidence type="ECO:0000256" key="1">
    <source>
        <dbReference type="ARBA" id="ARBA00004442"/>
    </source>
</evidence>
<keyword evidence="10" id="KW-1185">Reference proteome</keyword>
<dbReference type="InterPro" id="IPR051906">
    <property type="entry name" value="TolC-like"/>
</dbReference>
<evidence type="ECO:0000256" key="8">
    <source>
        <dbReference type="SAM" id="MobiDB-lite"/>
    </source>
</evidence>
<evidence type="ECO:0000256" key="3">
    <source>
        <dbReference type="ARBA" id="ARBA00022448"/>
    </source>
</evidence>
<keyword evidence="7" id="KW-0998">Cell outer membrane</keyword>
<keyword evidence="5" id="KW-0812">Transmembrane</keyword>
<dbReference type="GO" id="GO:0009279">
    <property type="term" value="C:cell outer membrane"/>
    <property type="evidence" value="ECO:0007669"/>
    <property type="project" value="UniProtKB-SubCell"/>
</dbReference>
<keyword evidence="3" id="KW-0813">Transport</keyword>
<evidence type="ECO:0000313" key="10">
    <source>
        <dbReference type="Proteomes" id="UP000189632"/>
    </source>
</evidence>
<dbReference type="GO" id="GO:0015562">
    <property type="term" value="F:efflux transmembrane transporter activity"/>
    <property type="evidence" value="ECO:0007669"/>
    <property type="project" value="InterPro"/>
</dbReference>
<dbReference type="AlphaFoldDB" id="A0A1U9MJU5"/>
<dbReference type="SUPFAM" id="SSF56954">
    <property type="entry name" value="Outer membrane efflux proteins (OEP)"/>
    <property type="match status" value="1"/>
</dbReference>
<evidence type="ECO:0000256" key="7">
    <source>
        <dbReference type="ARBA" id="ARBA00023237"/>
    </source>
</evidence>
<dbReference type="KEGG" id="bapi:BBC0122_018550"/>
<proteinExistence type="inferred from homology"/>
<keyword evidence="4" id="KW-1134">Transmembrane beta strand</keyword>
<dbReference type="GO" id="GO:1990281">
    <property type="term" value="C:efflux pump complex"/>
    <property type="evidence" value="ECO:0007669"/>
    <property type="project" value="TreeGrafter"/>
</dbReference>
<protein>
    <submittedName>
        <fullName evidence="9">Outer membrane protein TolC</fullName>
    </submittedName>
</protein>
<dbReference type="Proteomes" id="UP000189632">
    <property type="component" value="Chromosome"/>
</dbReference>
<evidence type="ECO:0000256" key="5">
    <source>
        <dbReference type="ARBA" id="ARBA00022692"/>
    </source>
</evidence>
<evidence type="ECO:0000256" key="4">
    <source>
        <dbReference type="ARBA" id="ARBA00022452"/>
    </source>
</evidence>
<dbReference type="Gene3D" id="1.20.1600.10">
    <property type="entry name" value="Outer membrane efflux proteins (OEP)"/>
    <property type="match status" value="1"/>
</dbReference>
<comment type="subcellular location">
    <subcellularLocation>
        <location evidence="1">Cell outer membrane</location>
    </subcellularLocation>
</comment>
<dbReference type="Pfam" id="PF02321">
    <property type="entry name" value="OEP"/>
    <property type="match status" value="2"/>
</dbReference>
<dbReference type="PANTHER" id="PTHR30026">
    <property type="entry name" value="OUTER MEMBRANE PROTEIN TOLC"/>
    <property type="match status" value="1"/>
</dbReference>
<feature type="region of interest" description="Disordered" evidence="8">
    <location>
        <begin position="48"/>
        <end position="68"/>
    </location>
</feature>
<dbReference type="EMBL" id="CP015625">
    <property type="protein sequence ID" value="AQT47952.1"/>
    <property type="molecule type" value="Genomic_DNA"/>
</dbReference>
<accession>A0A1U9MJU5</accession>